<evidence type="ECO:0000313" key="2">
    <source>
        <dbReference type="EMBL" id="OIV93826.1"/>
    </source>
</evidence>
<feature type="region of interest" description="Disordered" evidence="1">
    <location>
        <begin position="1"/>
        <end position="45"/>
    </location>
</feature>
<organism evidence="2 3">
    <name type="scientific">Lupinus angustifolius</name>
    <name type="common">Narrow-leaved blue lupine</name>
    <dbReference type="NCBI Taxonomy" id="3871"/>
    <lineage>
        <taxon>Eukaryota</taxon>
        <taxon>Viridiplantae</taxon>
        <taxon>Streptophyta</taxon>
        <taxon>Embryophyta</taxon>
        <taxon>Tracheophyta</taxon>
        <taxon>Spermatophyta</taxon>
        <taxon>Magnoliopsida</taxon>
        <taxon>eudicotyledons</taxon>
        <taxon>Gunneridae</taxon>
        <taxon>Pentapetalae</taxon>
        <taxon>rosids</taxon>
        <taxon>fabids</taxon>
        <taxon>Fabales</taxon>
        <taxon>Fabaceae</taxon>
        <taxon>Papilionoideae</taxon>
        <taxon>50 kb inversion clade</taxon>
        <taxon>genistoids sensu lato</taxon>
        <taxon>core genistoids</taxon>
        <taxon>Genisteae</taxon>
        <taxon>Lupinus</taxon>
    </lineage>
</organism>
<dbReference type="AlphaFoldDB" id="A0A1J7H0D5"/>
<gene>
    <name evidence="2" type="ORF">TanjilG_03789</name>
</gene>
<feature type="region of interest" description="Disordered" evidence="1">
    <location>
        <begin position="114"/>
        <end position="147"/>
    </location>
</feature>
<keyword evidence="3" id="KW-1185">Reference proteome</keyword>
<proteinExistence type="predicted"/>
<accession>A0A1J7H0D5</accession>
<name>A0A1J7H0D5_LUPAN</name>
<sequence length="170" mass="18805">MEKMTYDSITKKLLSPNDEHEKDDNVIASTEGGSEEELSDSIQEPTLENLNQDESELAIEKVNKKCSLPNDISAWKNDFTIDASKRIQLDLNIPIIDEDEGEAIDEKVGNVESPHALGLQLDQGENEESPYELGAAESEGGISSLNKSDEKVYDFDLNVPLVDEDEDGAY</sequence>
<dbReference type="Gramene" id="OIV93826">
    <property type="protein sequence ID" value="OIV93826"/>
    <property type="gene ID" value="TanjilG_03789"/>
</dbReference>
<evidence type="ECO:0000313" key="3">
    <source>
        <dbReference type="Proteomes" id="UP000188354"/>
    </source>
</evidence>
<dbReference type="EMBL" id="CM007377">
    <property type="protein sequence ID" value="OIV93826.1"/>
    <property type="molecule type" value="Genomic_DNA"/>
</dbReference>
<protein>
    <submittedName>
        <fullName evidence="2">Uncharacterized protein</fullName>
    </submittedName>
</protein>
<dbReference type="Proteomes" id="UP000188354">
    <property type="component" value="Chromosome LG17"/>
</dbReference>
<reference evidence="2 3" key="1">
    <citation type="journal article" date="2017" name="Plant Biotechnol. J.">
        <title>A comprehensive draft genome sequence for lupin (Lupinus angustifolius), an emerging health food: insights into plant-microbe interactions and legume evolution.</title>
        <authorList>
            <person name="Hane J.K."/>
            <person name="Ming Y."/>
            <person name="Kamphuis L.G."/>
            <person name="Nelson M.N."/>
            <person name="Garg G."/>
            <person name="Atkins C.A."/>
            <person name="Bayer P.E."/>
            <person name="Bravo A."/>
            <person name="Bringans S."/>
            <person name="Cannon S."/>
            <person name="Edwards D."/>
            <person name="Foley R."/>
            <person name="Gao L.L."/>
            <person name="Harrison M.J."/>
            <person name="Huang W."/>
            <person name="Hurgobin B."/>
            <person name="Li S."/>
            <person name="Liu C.W."/>
            <person name="McGrath A."/>
            <person name="Morahan G."/>
            <person name="Murray J."/>
            <person name="Weller J."/>
            <person name="Jian J."/>
            <person name="Singh K.B."/>
        </authorList>
    </citation>
    <scope>NUCLEOTIDE SEQUENCE [LARGE SCALE GENOMIC DNA]</scope>
    <source>
        <strain evidence="3">cv. Tanjil</strain>
        <tissue evidence="2">Whole plant</tissue>
    </source>
</reference>
<evidence type="ECO:0000256" key="1">
    <source>
        <dbReference type="SAM" id="MobiDB-lite"/>
    </source>
</evidence>